<organism evidence="14 15">
    <name type="scientific">Veillonella absiana</name>
    <dbReference type="NCBI Taxonomy" id="3079305"/>
    <lineage>
        <taxon>Bacteria</taxon>
        <taxon>Bacillati</taxon>
        <taxon>Bacillota</taxon>
        <taxon>Negativicutes</taxon>
        <taxon>Veillonellales</taxon>
        <taxon>Veillonellaceae</taxon>
        <taxon>Veillonella</taxon>
    </lineage>
</organism>
<keyword evidence="4" id="KW-0547">Nucleotide-binding</keyword>
<protein>
    <recommendedName>
        <fullName evidence="12">UvrABC system protein A</fullName>
    </recommendedName>
    <alternativeName>
        <fullName evidence="13">Excinuclease ABC subunit A</fullName>
    </alternativeName>
</protein>
<dbReference type="SUPFAM" id="SSF52540">
    <property type="entry name" value="P-loop containing nucleoside triphosphate hydrolases"/>
    <property type="match status" value="1"/>
</dbReference>
<evidence type="ECO:0000313" key="14">
    <source>
        <dbReference type="EMBL" id="MDV5089000.1"/>
    </source>
</evidence>
<keyword evidence="3" id="KW-0677">Repeat</keyword>
<evidence type="ECO:0000313" key="15">
    <source>
        <dbReference type="Proteomes" id="UP001272515"/>
    </source>
</evidence>
<evidence type="ECO:0000256" key="1">
    <source>
        <dbReference type="ARBA" id="ARBA00004496"/>
    </source>
</evidence>
<keyword evidence="7" id="KW-0067">ATP-binding</keyword>
<comment type="similarity">
    <text evidence="11">Belongs to the ABC transporter superfamily. UvrA family.</text>
</comment>
<dbReference type="PANTHER" id="PTHR43152:SF3">
    <property type="entry name" value="UVRABC SYSTEM PROTEIN A"/>
    <property type="match status" value="1"/>
</dbReference>
<reference evidence="14 15" key="1">
    <citation type="submission" date="2023-10" db="EMBL/GenBank/DDBJ databases">
        <title>Veillonella sp. nov., isolated from a pig farm feces dump.</title>
        <authorList>
            <person name="Chang Y.-H."/>
        </authorList>
    </citation>
    <scope>NUCLEOTIDE SEQUENCE [LARGE SCALE GENOMIC DNA]</scope>
    <source>
        <strain evidence="14 15">YH-vei2233</strain>
    </source>
</reference>
<dbReference type="EMBL" id="JAWJZB010000010">
    <property type="protein sequence ID" value="MDV5089000.1"/>
    <property type="molecule type" value="Genomic_DNA"/>
</dbReference>
<evidence type="ECO:0000256" key="7">
    <source>
        <dbReference type="ARBA" id="ARBA00022840"/>
    </source>
</evidence>
<evidence type="ECO:0000256" key="4">
    <source>
        <dbReference type="ARBA" id="ARBA00022741"/>
    </source>
</evidence>
<dbReference type="Gene3D" id="3.40.50.300">
    <property type="entry name" value="P-loop containing nucleotide triphosphate hydrolases"/>
    <property type="match status" value="1"/>
</dbReference>
<evidence type="ECO:0000256" key="6">
    <source>
        <dbReference type="ARBA" id="ARBA00022769"/>
    </source>
</evidence>
<keyword evidence="10" id="KW-0234">DNA repair</keyword>
<evidence type="ECO:0000256" key="3">
    <source>
        <dbReference type="ARBA" id="ARBA00022737"/>
    </source>
</evidence>
<evidence type="ECO:0000256" key="9">
    <source>
        <dbReference type="ARBA" id="ARBA00023125"/>
    </source>
</evidence>
<keyword evidence="9" id="KW-0238">DNA-binding</keyword>
<dbReference type="InterPro" id="IPR027417">
    <property type="entry name" value="P-loop_NTPase"/>
</dbReference>
<dbReference type="PANTHER" id="PTHR43152">
    <property type="entry name" value="UVRABC SYSTEM PROTEIN A"/>
    <property type="match status" value="1"/>
</dbReference>
<dbReference type="Proteomes" id="UP001272515">
    <property type="component" value="Unassembled WGS sequence"/>
</dbReference>
<evidence type="ECO:0000256" key="11">
    <source>
        <dbReference type="ARBA" id="ARBA00038000"/>
    </source>
</evidence>
<dbReference type="RefSeq" id="WP_295191071.1">
    <property type="nucleotide sequence ID" value="NZ_JAWJZA010000049.1"/>
</dbReference>
<comment type="subcellular location">
    <subcellularLocation>
        <location evidence="1">Cytoplasm</location>
    </subcellularLocation>
</comment>
<evidence type="ECO:0000256" key="13">
    <source>
        <dbReference type="ARBA" id="ARBA00042156"/>
    </source>
</evidence>
<comment type="caution">
    <text evidence="14">The sequence shown here is derived from an EMBL/GenBank/DDBJ whole genome shotgun (WGS) entry which is preliminary data.</text>
</comment>
<keyword evidence="6" id="KW-0228">DNA excision</keyword>
<proteinExistence type="inferred from homology"/>
<accession>A0ABU3ZAR4</accession>
<keyword evidence="15" id="KW-1185">Reference proteome</keyword>
<evidence type="ECO:0000256" key="5">
    <source>
        <dbReference type="ARBA" id="ARBA00022763"/>
    </source>
</evidence>
<sequence length="106" mass="11642">MVKGVQFELAILVQKSGEVFVLDEPSSGLHDKDIVLILKLLRRLVNQGNTVIIIEHRLELIAKADWIIDLGPEGGSNGGRIVFEGIPSDIIYNDKSLTGKYLKAGM</sequence>
<name>A0ABU3ZAR4_9FIRM</name>
<evidence type="ECO:0000256" key="2">
    <source>
        <dbReference type="ARBA" id="ARBA00022490"/>
    </source>
</evidence>
<evidence type="ECO:0000256" key="8">
    <source>
        <dbReference type="ARBA" id="ARBA00022881"/>
    </source>
</evidence>
<evidence type="ECO:0000256" key="12">
    <source>
        <dbReference type="ARBA" id="ARBA00039316"/>
    </source>
</evidence>
<keyword evidence="5" id="KW-0227">DNA damage</keyword>
<keyword evidence="2" id="KW-0963">Cytoplasm</keyword>
<gene>
    <name evidence="14" type="ORF">RVY80_09200</name>
</gene>
<keyword evidence="8" id="KW-0267">Excision nuclease</keyword>
<evidence type="ECO:0000256" key="10">
    <source>
        <dbReference type="ARBA" id="ARBA00023204"/>
    </source>
</evidence>